<proteinExistence type="predicted"/>
<protein>
    <recommendedName>
        <fullName evidence="3">DUF4336 domain-containing protein</fullName>
    </recommendedName>
</protein>
<organism evidence="1 2">
    <name type="scientific">Sphingomonas endophytica</name>
    <dbReference type="NCBI Taxonomy" id="869719"/>
    <lineage>
        <taxon>Bacteria</taxon>
        <taxon>Pseudomonadati</taxon>
        <taxon>Pseudomonadota</taxon>
        <taxon>Alphaproteobacteria</taxon>
        <taxon>Sphingomonadales</taxon>
        <taxon>Sphingomonadaceae</taxon>
        <taxon>Sphingomonas</taxon>
    </lineage>
</organism>
<dbReference type="RefSeq" id="WP_184503677.1">
    <property type="nucleotide sequence ID" value="NZ_JACHBT010000001.1"/>
</dbReference>
<evidence type="ECO:0000313" key="1">
    <source>
        <dbReference type="EMBL" id="MBB6503087.1"/>
    </source>
</evidence>
<gene>
    <name evidence="1" type="ORF">F4693_000036</name>
</gene>
<evidence type="ECO:0000313" key="2">
    <source>
        <dbReference type="Proteomes" id="UP000522313"/>
    </source>
</evidence>
<dbReference type="InterPro" id="IPR036866">
    <property type="entry name" value="RibonucZ/Hydroxyglut_hydro"/>
</dbReference>
<accession>A0A7X0MKZ4</accession>
<dbReference type="InterPro" id="IPR025638">
    <property type="entry name" value="DUF4336"/>
</dbReference>
<dbReference type="PANTHER" id="PTHR33835">
    <property type="entry name" value="YALI0C07656P"/>
    <property type="match status" value="1"/>
</dbReference>
<reference evidence="1 2" key="2">
    <citation type="submission" date="2020-08" db="EMBL/GenBank/DDBJ databases">
        <authorList>
            <person name="Partida-Martinez L."/>
            <person name="Huntemann M."/>
            <person name="Clum A."/>
            <person name="Wang J."/>
            <person name="Palaniappan K."/>
            <person name="Ritter S."/>
            <person name="Chen I.-M."/>
            <person name="Stamatis D."/>
            <person name="Reddy T."/>
            <person name="O'Malley R."/>
            <person name="Daum C."/>
            <person name="Shapiro N."/>
            <person name="Ivanova N."/>
            <person name="Kyrpides N."/>
            <person name="Woyke T."/>
        </authorList>
    </citation>
    <scope>NUCLEOTIDE SEQUENCE [LARGE SCALE GENOMIC DNA]</scope>
    <source>
        <strain evidence="1 2">AS3.13</strain>
    </source>
</reference>
<dbReference type="Proteomes" id="UP000522313">
    <property type="component" value="Unassembled WGS sequence"/>
</dbReference>
<evidence type="ECO:0008006" key="3">
    <source>
        <dbReference type="Google" id="ProtNLM"/>
    </source>
</evidence>
<comment type="caution">
    <text evidence="1">The sequence shown here is derived from an EMBL/GenBank/DDBJ whole genome shotgun (WGS) entry which is preliminary data.</text>
</comment>
<sequence>MLEQFGEEIWTVDGPTVSVAGFAYPTRMIVMRLSNGALFVWSPTALSSELRAAIDSLGPVQHIVAPNTLHHMFVGEWQAAYPAAQSHAVPALRAKRPDLKWDRDLEDAPAPEWSNDIEQVVVGGNGITTEVVFFHRASRTAIFTDLIQHFEPGWFKGWRAIVAKLDFLTAIRPTVPRKFQMTLRDREGARRAVQRIMARPTAAVLTAHGAPIRIDGQAAIAHAFNWLLGEKASR</sequence>
<dbReference type="PANTHER" id="PTHR33835:SF1">
    <property type="entry name" value="METALLO-BETA-LACTAMASE DOMAIN-CONTAINING PROTEIN"/>
    <property type="match status" value="1"/>
</dbReference>
<dbReference type="AlphaFoldDB" id="A0A7X0MKZ4"/>
<dbReference type="Pfam" id="PF14234">
    <property type="entry name" value="DUF4336"/>
    <property type="match status" value="1"/>
</dbReference>
<reference evidence="1 2" key="1">
    <citation type="submission" date="2020-08" db="EMBL/GenBank/DDBJ databases">
        <title>The Agave Microbiome: Exploring the role of microbial communities in plant adaptations to desert environments.</title>
        <authorList>
            <person name="Partida-Martinez L.P."/>
        </authorList>
    </citation>
    <scope>NUCLEOTIDE SEQUENCE [LARGE SCALE GENOMIC DNA]</scope>
    <source>
        <strain evidence="1 2">AS3.13</strain>
    </source>
</reference>
<name>A0A7X0MKZ4_9SPHN</name>
<dbReference type="SUPFAM" id="SSF56281">
    <property type="entry name" value="Metallo-hydrolase/oxidoreductase"/>
    <property type="match status" value="1"/>
</dbReference>
<dbReference type="EMBL" id="JACHBT010000001">
    <property type="protein sequence ID" value="MBB6503087.1"/>
    <property type="molecule type" value="Genomic_DNA"/>
</dbReference>